<organism evidence="4 5">
    <name type="scientific">Stentor coeruleus</name>
    <dbReference type="NCBI Taxonomy" id="5963"/>
    <lineage>
        <taxon>Eukaryota</taxon>
        <taxon>Sar</taxon>
        <taxon>Alveolata</taxon>
        <taxon>Ciliophora</taxon>
        <taxon>Postciliodesmatophora</taxon>
        <taxon>Heterotrichea</taxon>
        <taxon>Heterotrichida</taxon>
        <taxon>Stentoridae</taxon>
        <taxon>Stentor</taxon>
    </lineage>
</organism>
<gene>
    <name evidence="4" type="ORF">SteCoe_17571</name>
</gene>
<evidence type="ECO:0000313" key="5">
    <source>
        <dbReference type="Proteomes" id="UP000187209"/>
    </source>
</evidence>
<dbReference type="InterPro" id="IPR017937">
    <property type="entry name" value="Thioredoxin_CS"/>
</dbReference>
<evidence type="ECO:0000259" key="3">
    <source>
        <dbReference type="Pfam" id="PF00085"/>
    </source>
</evidence>
<comment type="similarity">
    <text evidence="1">Belongs to the protein disulfide isomerase family.</text>
</comment>
<dbReference type="Proteomes" id="UP000187209">
    <property type="component" value="Unassembled WGS sequence"/>
</dbReference>
<sequence length="464" mass="53862">MFRSILLCFLITVYSSQDFILTLDDENFTDELKGKEALVLFYNPRCSASVGALLEFEAAAKLLGQKENFAMGTVNLYSEIHVATALKVFTDPTILYVTETKTEKYDEHIQANNIVKYVEHKINPKLKKVTKDELKTFIKNGIISFILFDEEDSKTNWKIARSLRFIDPINIGFCSDPEAAEELNLKFKSFYAINFYHNIIDELTEFTYEAIVNFVIRRDLHKKLPLNAAYDMVIERELPAVYLFRNDNEMGKYDKIVNETLPYLEDFRIVTGDLNSHIVFSRIIGFPASSQPFLMLIDSKGVNLYKYTPENKEISVKSILKLISDYKNKSANRYYKTTPPVKGELTGGTFQGIIENIYSDLLVHFYAPWCEHCKNLDKELELVVQNLTNVKVMKMNAEDNEVAGHVIDLYPTLKFYYPTTKKWSEFKELKKGISELELWERIAEFVKKARKDRRTQKVQNKDDL</sequence>
<keyword evidence="2" id="KW-0732">Signal</keyword>
<protein>
    <recommendedName>
        <fullName evidence="3">Thioredoxin domain-containing protein</fullName>
    </recommendedName>
</protein>
<feature type="signal peptide" evidence="2">
    <location>
        <begin position="1"/>
        <end position="16"/>
    </location>
</feature>
<dbReference type="CDD" id="cd02961">
    <property type="entry name" value="PDI_a_family"/>
    <property type="match status" value="2"/>
</dbReference>
<dbReference type="AlphaFoldDB" id="A0A1R2BYL1"/>
<dbReference type="InterPro" id="IPR036249">
    <property type="entry name" value="Thioredoxin-like_sf"/>
</dbReference>
<evidence type="ECO:0000256" key="1">
    <source>
        <dbReference type="ARBA" id="ARBA00006347"/>
    </source>
</evidence>
<accession>A0A1R2BYL1</accession>
<evidence type="ECO:0000256" key="2">
    <source>
        <dbReference type="SAM" id="SignalP"/>
    </source>
</evidence>
<evidence type="ECO:0000313" key="4">
    <source>
        <dbReference type="EMBL" id="OMJ81870.1"/>
    </source>
</evidence>
<feature type="domain" description="Thioredoxin" evidence="3">
    <location>
        <begin position="345"/>
        <end position="420"/>
    </location>
</feature>
<dbReference type="Pfam" id="PF00085">
    <property type="entry name" value="Thioredoxin"/>
    <property type="match status" value="1"/>
</dbReference>
<dbReference type="PANTHER" id="PTHR18929:SF240">
    <property type="entry name" value="PROTEIN DISULFIDE-ISOMERASE"/>
    <property type="match status" value="1"/>
</dbReference>
<dbReference type="EMBL" id="MPUH01000363">
    <property type="protein sequence ID" value="OMJ81870.1"/>
    <property type="molecule type" value="Genomic_DNA"/>
</dbReference>
<keyword evidence="5" id="KW-1185">Reference proteome</keyword>
<dbReference type="PROSITE" id="PS00194">
    <property type="entry name" value="THIOREDOXIN_1"/>
    <property type="match status" value="1"/>
</dbReference>
<proteinExistence type="inferred from homology"/>
<dbReference type="Gene3D" id="3.40.30.10">
    <property type="entry name" value="Glutaredoxin"/>
    <property type="match status" value="3"/>
</dbReference>
<dbReference type="InterPro" id="IPR013766">
    <property type="entry name" value="Thioredoxin_domain"/>
</dbReference>
<dbReference type="GO" id="GO:0034976">
    <property type="term" value="P:response to endoplasmic reticulum stress"/>
    <property type="evidence" value="ECO:0007669"/>
    <property type="project" value="TreeGrafter"/>
</dbReference>
<reference evidence="4 5" key="1">
    <citation type="submission" date="2016-11" db="EMBL/GenBank/DDBJ databases">
        <title>The macronuclear genome of Stentor coeruleus: a giant cell with tiny introns.</title>
        <authorList>
            <person name="Slabodnick M."/>
            <person name="Ruby J.G."/>
            <person name="Reiff S.B."/>
            <person name="Swart E.C."/>
            <person name="Gosai S."/>
            <person name="Prabakaran S."/>
            <person name="Witkowska E."/>
            <person name="Larue G.E."/>
            <person name="Fisher S."/>
            <person name="Freeman R.M."/>
            <person name="Gunawardena J."/>
            <person name="Chu W."/>
            <person name="Stover N.A."/>
            <person name="Gregory B.D."/>
            <person name="Nowacki M."/>
            <person name="Derisi J."/>
            <person name="Roy S.W."/>
            <person name="Marshall W.F."/>
            <person name="Sood P."/>
        </authorList>
    </citation>
    <scope>NUCLEOTIDE SEQUENCE [LARGE SCALE GENOMIC DNA]</scope>
    <source>
        <strain evidence="4">WM001</strain>
    </source>
</reference>
<comment type="caution">
    <text evidence="4">The sequence shown here is derived from an EMBL/GenBank/DDBJ whole genome shotgun (WGS) entry which is preliminary data.</text>
</comment>
<dbReference type="GO" id="GO:0003756">
    <property type="term" value="F:protein disulfide isomerase activity"/>
    <property type="evidence" value="ECO:0007669"/>
    <property type="project" value="TreeGrafter"/>
</dbReference>
<dbReference type="PANTHER" id="PTHR18929">
    <property type="entry name" value="PROTEIN DISULFIDE ISOMERASE"/>
    <property type="match status" value="1"/>
</dbReference>
<feature type="chain" id="PRO_5012028723" description="Thioredoxin domain-containing protein" evidence="2">
    <location>
        <begin position="17"/>
        <end position="464"/>
    </location>
</feature>
<dbReference type="OrthoDB" id="72053at2759"/>
<dbReference type="SUPFAM" id="SSF52833">
    <property type="entry name" value="Thioredoxin-like"/>
    <property type="match status" value="2"/>
</dbReference>
<dbReference type="GO" id="GO:0006457">
    <property type="term" value="P:protein folding"/>
    <property type="evidence" value="ECO:0007669"/>
    <property type="project" value="TreeGrafter"/>
</dbReference>
<name>A0A1R2BYL1_9CILI</name>
<dbReference type="GO" id="GO:0005783">
    <property type="term" value="C:endoplasmic reticulum"/>
    <property type="evidence" value="ECO:0007669"/>
    <property type="project" value="TreeGrafter"/>
</dbReference>